<feature type="domain" description="Cyclic nucleotide-binding" evidence="10">
    <location>
        <begin position="1383"/>
        <end position="1463"/>
    </location>
</feature>
<feature type="transmembrane region" description="Helical" evidence="9">
    <location>
        <begin position="1053"/>
        <end position="1074"/>
    </location>
</feature>
<keyword evidence="2" id="KW-0813">Transport</keyword>
<dbReference type="SMART" id="SM00100">
    <property type="entry name" value="cNMP"/>
    <property type="match status" value="3"/>
</dbReference>
<dbReference type="PRINTS" id="PR01333">
    <property type="entry name" value="2POREKCHANEL"/>
</dbReference>
<feature type="region of interest" description="Disordered" evidence="8">
    <location>
        <begin position="2060"/>
        <end position="2099"/>
    </location>
</feature>
<gene>
    <name evidence="11" type="ORF">Ae201684_008407</name>
</gene>
<keyword evidence="12" id="KW-1185">Reference proteome</keyword>
<dbReference type="Proteomes" id="UP000481153">
    <property type="component" value="Unassembled WGS sequence"/>
</dbReference>
<evidence type="ECO:0000256" key="1">
    <source>
        <dbReference type="ARBA" id="ARBA00004141"/>
    </source>
</evidence>
<keyword evidence="6 9" id="KW-0472">Membrane</keyword>
<dbReference type="PANTHER" id="PTHR45638:SF11">
    <property type="entry name" value="CYCLIC NUCLEOTIDE-GATED CATION CHANNEL SUBUNIT A"/>
    <property type="match status" value="1"/>
</dbReference>
<evidence type="ECO:0000256" key="2">
    <source>
        <dbReference type="ARBA" id="ARBA00022448"/>
    </source>
</evidence>
<dbReference type="GO" id="GO:0016020">
    <property type="term" value="C:membrane"/>
    <property type="evidence" value="ECO:0007669"/>
    <property type="project" value="UniProtKB-SubCell"/>
</dbReference>
<dbReference type="InterPro" id="IPR050866">
    <property type="entry name" value="CNG_cation_channel"/>
</dbReference>
<evidence type="ECO:0000259" key="10">
    <source>
        <dbReference type="PROSITE" id="PS50042"/>
    </source>
</evidence>
<keyword evidence="7" id="KW-1071">Ligand-gated ion channel</keyword>
<feature type="transmembrane region" description="Helical" evidence="9">
    <location>
        <begin position="727"/>
        <end position="753"/>
    </location>
</feature>
<dbReference type="Gene3D" id="1.10.287.70">
    <property type="match status" value="4"/>
</dbReference>
<name>A0A6G0X5E2_9STRA</name>
<dbReference type="SUPFAM" id="SSF51206">
    <property type="entry name" value="cAMP-binding domain-like"/>
    <property type="match status" value="3"/>
</dbReference>
<feature type="compositionally biased region" description="Acidic residues" evidence="8">
    <location>
        <begin position="1497"/>
        <end position="1511"/>
    </location>
</feature>
<dbReference type="CDD" id="cd00038">
    <property type="entry name" value="CAP_ED"/>
    <property type="match status" value="2"/>
</dbReference>
<dbReference type="SUPFAM" id="SSF81324">
    <property type="entry name" value="Voltage-gated potassium channels"/>
    <property type="match status" value="4"/>
</dbReference>
<feature type="domain" description="Cyclic nucleotide-binding" evidence="10">
    <location>
        <begin position="1930"/>
        <end position="2043"/>
    </location>
</feature>
<feature type="domain" description="Cyclic nucleotide-binding" evidence="10">
    <location>
        <begin position="318"/>
        <end position="418"/>
    </location>
</feature>
<feature type="transmembrane region" description="Helical" evidence="9">
    <location>
        <begin position="44"/>
        <end position="66"/>
    </location>
</feature>
<reference evidence="11 12" key="1">
    <citation type="submission" date="2019-07" db="EMBL/GenBank/DDBJ databases">
        <title>Genomics analysis of Aphanomyces spp. identifies a new class of oomycete effector associated with host adaptation.</title>
        <authorList>
            <person name="Gaulin E."/>
        </authorList>
    </citation>
    <scope>NUCLEOTIDE SEQUENCE [LARGE SCALE GENOMIC DNA]</scope>
    <source>
        <strain evidence="11 12">ATCC 201684</strain>
    </source>
</reference>
<feature type="transmembrane region" description="Helical" evidence="9">
    <location>
        <begin position="1611"/>
        <end position="1631"/>
    </location>
</feature>
<evidence type="ECO:0000313" key="12">
    <source>
        <dbReference type="Proteomes" id="UP000481153"/>
    </source>
</evidence>
<evidence type="ECO:0000256" key="5">
    <source>
        <dbReference type="ARBA" id="ARBA00023065"/>
    </source>
</evidence>
<feature type="transmembrane region" description="Helical" evidence="9">
    <location>
        <begin position="1651"/>
        <end position="1672"/>
    </location>
</feature>
<comment type="subcellular location">
    <subcellularLocation>
        <location evidence="1">Membrane</location>
        <topology evidence="1">Multi-pass membrane protein</topology>
    </subcellularLocation>
</comment>
<proteinExistence type="predicted"/>
<keyword evidence="5" id="KW-0406">Ion transport</keyword>
<feature type="transmembrane region" description="Helical" evidence="9">
    <location>
        <begin position="643"/>
        <end position="664"/>
    </location>
</feature>
<dbReference type="PANTHER" id="PTHR45638">
    <property type="entry name" value="CYCLIC NUCLEOTIDE-GATED CATION CHANNEL SUBUNIT A"/>
    <property type="match status" value="1"/>
</dbReference>
<accession>A0A6G0X5E2</accession>
<dbReference type="InterPro" id="IPR018490">
    <property type="entry name" value="cNMP-bd_dom_sf"/>
</dbReference>
<dbReference type="GO" id="GO:0005267">
    <property type="term" value="F:potassium channel activity"/>
    <property type="evidence" value="ECO:0007669"/>
    <property type="project" value="InterPro"/>
</dbReference>
<evidence type="ECO:0000256" key="9">
    <source>
        <dbReference type="SAM" id="Phobius"/>
    </source>
</evidence>
<dbReference type="GO" id="GO:0005221">
    <property type="term" value="F:intracellularly cyclic nucleotide-activated monoatomic cation channel activity"/>
    <property type="evidence" value="ECO:0007669"/>
    <property type="project" value="InterPro"/>
</dbReference>
<evidence type="ECO:0000256" key="7">
    <source>
        <dbReference type="ARBA" id="ARBA00023286"/>
    </source>
</evidence>
<evidence type="ECO:0000256" key="8">
    <source>
        <dbReference type="SAM" id="MobiDB-lite"/>
    </source>
</evidence>
<comment type="caution">
    <text evidence="11">The sequence shown here is derived from an EMBL/GenBank/DDBJ whole genome shotgun (WGS) entry which is preliminary data.</text>
</comment>
<feature type="transmembrane region" description="Helical" evidence="9">
    <location>
        <begin position="1256"/>
        <end position="1285"/>
    </location>
</feature>
<feature type="transmembrane region" description="Helical" evidence="9">
    <location>
        <begin position="1684"/>
        <end position="1701"/>
    </location>
</feature>
<feature type="transmembrane region" description="Helical" evidence="9">
    <location>
        <begin position="1722"/>
        <end position="1747"/>
    </location>
</feature>
<organism evidence="11 12">
    <name type="scientific">Aphanomyces euteiches</name>
    <dbReference type="NCBI Taxonomy" id="100861"/>
    <lineage>
        <taxon>Eukaryota</taxon>
        <taxon>Sar</taxon>
        <taxon>Stramenopiles</taxon>
        <taxon>Oomycota</taxon>
        <taxon>Saprolegniomycetes</taxon>
        <taxon>Saprolegniales</taxon>
        <taxon>Verrucalvaceae</taxon>
        <taxon>Aphanomyces</taxon>
    </lineage>
</organism>
<feature type="compositionally biased region" description="Acidic residues" evidence="8">
    <location>
        <begin position="2066"/>
        <end position="2088"/>
    </location>
</feature>
<dbReference type="Pfam" id="PF00520">
    <property type="entry name" value="Ion_trans"/>
    <property type="match status" value="4"/>
</dbReference>
<dbReference type="Pfam" id="PF00027">
    <property type="entry name" value="cNMP_binding"/>
    <property type="match status" value="2"/>
</dbReference>
<protein>
    <recommendedName>
        <fullName evidence="10">Cyclic nucleotide-binding domain-containing protein</fullName>
    </recommendedName>
</protein>
<feature type="transmembrane region" description="Helical" evidence="9">
    <location>
        <begin position="1023"/>
        <end position="1041"/>
    </location>
</feature>
<dbReference type="InterPro" id="IPR000595">
    <property type="entry name" value="cNMP-bd_dom"/>
</dbReference>
<keyword evidence="4 9" id="KW-1133">Transmembrane helix</keyword>
<dbReference type="VEuPathDB" id="FungiDB:AeMF1_012179"/>
<feature type="transmembrane region" description="Helical" evidence="9">
    <location>
        <begin position="140"/>
        <end position="160"/>
    </location>
</feature>
<evidence type="ECO:0000256" key="3">
    <source>
        <dbReference type="ARBA" id="ARBA00022692"/>
    </source>
</evidence>
<dbReference type="GO" id="GO:0044877">
    <property type="term" value="F:protein-containing complex binding"/>
    <property type="evidence" value="ECO:0007669"/>
    <property type="project" value="TreeGrafter"/>
</dbReference>
<dbReference type="InterPro" id="IPR003280">
    <property type="entry name" value="2pore_dom_K_chnl"/>
</dbReference>
<dbReference type="EMBL" id="VJMJ01000101">
    <property type="protein sequence ID" value="KAF0735198.1"/>
    <property type="molecule type" value="Genomic_DNA"/>
</dbReference>
<dbReference type="InterPro" id="IPR005821">
    <property type="entry name" value="Ion_trans_dom"/>
</dbReference>
<feature type="transmembrane region" description="Helical" evidence="9">
    <location>
        <begin position="1168"/>
        <end position="1190"/>
    </location>
</feature>
<evidence type="ECO:0000256" key="6">
    <source>
        <dbReference type="ARBA" id="ARBA00023136"/>
    </source>
</evidence>
<dbReference type="InterPro" id="IPR014710">
    <property type="entry name" value="RmlC-like_jellyroll"/>
</dbReference>
<feature type="region of interest" description="Disordered" evidence="8">
    <location>
        <begin position="1497"/>
        <end position="1522"/>
    </location>
</feature>
<feature type="transmembrane region" description="Helical" evidence="9">
    <location>
        <begin position="533"/>
        <end position="553"/>
    </location>
</feature>
<sequence>MVRVKWNGIACVLGLTAVLCNMITMPLRTLVLPTTELLDTPHPILALDYLLDAIMLAVCMVNLVCCRATYLRSSRRRWLWIEGMAFVPLDLAAHGMGFRGNFGLFRLNHILGIVPMLRYLRITEGHFWRMSVQKRRTMYILTILPMCSHWFACIWFYTAYVERFQEFSWDKQAMYPEFYNTTTAVAYLRSIYWSATMLTTVGFGDVTAVTRLETLIAIVVIYMGVFISCASIACVLKLMEHADRNQMALQERLDDVCGYLEWRGASNDLVDRAVAAVHANFVPQIEATQEALETMLPHALRARLQIELEQVLVHTVPRFQTASKTLRAAISEHAIYVSKGPGDVLIHDGQRLDGLYLLRRGEANCVRGADGTVLKPFNELEFIGDEALLRTDELALHSIVCVTACEFVFLARVHFQDMWQVELDRHPDLPVDDDNARRSTSRDGKDHILAVHRHGQPDDDDTASRTNSAQRMQRRRRGCWCCVMSSDWLPNSMFRRLWTLVCFSGLLYNIYAVPRDCAFFRTHNRFEDPDVEAVVDLALFWSLDVVFLVDFFLHCRRFYIEYDGHLITDRRKIFRRYVRSIWFAVDLLSILPLDLGAAWYSMTNLPFLRLNKIVRILHLSEYFQVAEALLLSRFHVHVFARRIVRIVSILVLSGYLVGCFWYYVAEVTVDDYPTANWVAVDQADPNFYFQAYVHNRFYLIRSMYFGYIGGSTLGFGDIVPVNPYETLVATIMLLYGAILKPALVGGVASLLLTRNKTRLTYQKTLVGFQTLVTAAKLPDAIKHSVARYLEFTFEHEYYAKERAILELLPDLRGEILAMLCRSSDESAPLDSSIHDDEWSFFRVVDEDSMRAIYAAMEPQLLLPQDAIDLPDGSLAVLHTGTLFQLNLDGMTVDSVDETLPLHERTIGVDRFLGLPSASTYRAGADFCEILRLQASDVETIVTPAVWTAIRDAMEAHAARNSREHSGKSALFDEPKAAVHTTHKSNHVVPISLADFGLSKGQSMLSMKLETKSRCHPKSRFRRALNVLVGLALLYNAFLVPFRLAFFSSRQPPSYLYGFLVDYVLDVLFIADVVVNYRYRLLRLTTGSAAASWQAHKSICRELKWDIVCAFPIELFVVDFVARHPDLLVGVLTVCRLPKVVRLSYFTKRVKALAQAAIRKWPHAADFVVVCRYLLFILFFSHVLACGWHYLAFADKGIFPWSTECNALDNTVAEATEATQEASCLFAGTWIEFQIHGMYLPPDGGTIWQRYSRCFNFAIQMLLVVSSGVIVPVNMIETFFCIGAIFSGIFFSAGKIGVIGEVALKVDAVSASIRQATDALSKYVAFHDVPQLLQDKALGFMDFLYRHRRTLRFQQDDVVAHLPPQLQDAIVVHCKLARLHQSELFASLPLDVLHAIAVHMKPRWYAPGDVLVHQLHYGRCMYFVKPGCVQFQDVAIATAHSKRLAVFGARSLLLDEPHPRTIVACTFAEAYLLHGLDAVFGQFPELKAQLEAQLEADDNGNETPLDGDDMDKDDCGGGQQHRLEKMDSDAGLLNRRSTRLTSTESEQDDDLMDNNAIQAWTLPNSRFRRVWDMLLFFTTVYVLVMLPLRAAYLVEDRVGVWHELVAWYTGDVVAVVLYEVDTALSFSCFAYVDHSKLVRDRVKIQENYRAYLWLDVTSIVAPFGLLLACVAAVSRSGDGGGGGSSSWTLVSALKFCMLPMLLRAKRFPRYLRRLTRTFQHASWSRLSGSMMHIVQCILYYLIMVHWWACIWMALHRYIETDSALTWAVRDPYMGGGKLSVYNATTHAHNICTDMVDCYIRAYYFVITFIGTVGLGDIRTGGHLEYFFENIEALCGSFFFAALTSCFASYFDYADTYGRGAVQAKLSTLASYFRVAHTTKPTSRAILANTKLWCSRTGGLVDAAVTAHLPVAVRVELATFIQRQLLETSRVLTTECDPFLRDKIVLCLHFQVVCSGGKIYDVGENLDEVAFVHDGMVKLIDENGTLLRTGSVGCHVGRGEAGPCLHTVVAVEHVELYVLDTNAKQEVLGHMASVQRMAFLQLLDQMSLHAMDETKLRRDATRRRASELIEEEEVELQDDKDGDDDQEEEQLPSWLPQALFR</sequence>
<feature type="transmembrane region" description="Helical" evidence="9">
    <location>
        <begin position="497"/>
        <end position="513"/>
    </location>
</feature>
<feature type="transmembrane region" description="Helical" evidence="9">
    <location>
        <begin position="1572"/>
        <end position="1591"/>
    </location>
</feature>
<feature type="transmembrane region" description="Helical" evidence="9">
    <location>
        <begin position="215"/>
        <end position="236"/>
    </location>
</feature>
<evidence type="ECO:0000256" key="4">
    <source>
        <dbReference type="ARBA" id="ARBA00022989"/>
    </source>
</evidence>
<keyword evidence="7" id="KW-0407">Ion channel</keyword>
<evidence type="ECO:0000313" key="11">
    <source>
        <dbReference type="EMBL" id="KAF0735198.1"/>
    </source>
</evidence>
<dbReference type="Gene3D" id="1.10.287.630">
    <property type="entry name" value="Helix hairpin bin"/>
    <property type="match status" value="2"/>
</dbReference>
<feature type="transmembrane region" description="Helical" evidence="9">
    <location>
        <begin position="580"/>
        <end position="601"/>
    </location>
</feature>
<dbReference type="Gene3D" id="2.60.120.10">
    <property type="entry name" value="Jelly Rolls"/>
    <property type="match status" value="3"/>
</dbReference>
<dbReference type="PROSITE" id="PS50042">
    <property type="entry name" value="CNMP_BINDING_3"/>
    <property type="match status" value="3"/>
</dbReference>
<keyword evidence="3 9" id="KW-0812">Transmembrane</keyword>